<dbReference type="EMBL" id="JAUHLN010000002">
    <property type="protein sequence ID" value="MDN4074192.1"/>
    <property type="molecule type" value="Genomic_DNA"/>
</dbReference>
<reference evidence="1" key="1">
    <citation type="submission" date="2023-06" db="EMBL/GenBank/DDBJ databases">
        <title>Draft Genome Sequences of Representative Paenibacillus Polymyxa, Bacillus cereus, Fictibacillus sp., and Brevibacillus agri Strains Isolated from Amazonian Dark Earth.</title>
        <authorList>
            <person name="Pellegrinetti T.A."/>
            <person name="Cunha I.C.M."/>
            <person name="Chaves M.G."/>
            <person name="Freitas A.S."/>
            <person name="Silva A.V.R."/>
            <person name="Tsai S.M."/>
            <person name="Mendes L.W."/>
        </authorList>
    </citation>
    <scope>NUCLEOTIDE SEQUENCE</scope>
    <source>
        <strain evidence="1">CENA-BCM004</strain>
    </source>
</reference>
<evidence type="ECO:0000313" key="1">
    <source>
        <dbReference type="EMBL" id="MDN4074192.1"/>
    </source>
</evidence>
<name>A0ABT8E8E2_9BACL</name>
<organism evidence="1 2">
    <name type="scientific">Fictibacillus terranigra</name>
    <dbReference type="NCBI Taxonomy" id="3058424"/>
    <lineage>
        <taxon>Bacteria</taxon>
        <taxon>Bacillati</taxon>
        <taxon>Bacillota</taxon>
        <taxon>Bacilli</taxon>
        <taxon>Bacillales</taxon>
        <taxon>Fictibacillaceae</taxon>
        <taxon>Fictibacillus</taxon>
    </lineage>
</organism>
<evidence type="ECO:0000313" key="2">
    <source>
        <dbReference type="Proteomes" id="UP001168694"/>
    </source>
</evidence>
<sequence length="68" mass="7741">MKIGQSRRSEIFLGFRQTGAMGRGSQKLTDWIKKNCDQVPSSEWNSNKEKNTLRSGSVQDQALYVYKG</sequence>
<keyword evidence="2" id="KW-1185">Reference proteome</keyword>
<proteinExistence type="predicted"/>
<protein>
    <submittedName>
        <fullName evidence="1">Uncharacterized protein</fullName>
    </submittedName>
</protein>
<dbReference type="Proteomes" id="UP001168694">
    <property type="component" value="Unassembled WGS sequence"/>
</dbReference>
<dbReference type="RefSeq" id="WP_290400262.1">
    <property type="nucleotide sequence ID" value="NZ_JAUHLN010000002.1"/>
</dbReference>
<accession>A0ABT8E8E2</accession>
<gene>
    <name evidence="1" type="ORF">QYF49_14410</name>
</gene>
<comment type="caution">
    <text evidence="1">The sequence shown here is derived from an EMBL/GenBank/DDBJ whole genome shotgun (WGS) entry which is preliminary data.</text>
</comment>